<gene>
    <name evidence="3" type="ORF">EV213_11668</name>
</gene>
<dbReference type="RefSeq" id="WP_133581557.1">
    <property type="nucleotide sequence ID" value="NZ_SNYJ01000016.1"/>
</dbReference>
<evidence type="ECO:0000313" key="3">
    <source>
        <dbReference type="EMBL" id="TDQ36769.1"/>
    </source>
</evidence>
<sequence length="439" mass="48173">MKRWLLGLVMMLVVMVAAACSGGGEPSASDGGNSGGDSAGGESGGAEEVALDFWVFGATNYEELAAQYMEENPNVTINVRVAETDDHHNGLFTSLSAQSGAPDLAMMEIDRFDKFKQAPDRFVNLYDLGAADLQDTYLDWKWEIGESLDGEILFGLPTDIGPKAMYYNIEVFEEAGLPTEPAEVEELISSVDDFIEVGQTITEKTGKPMVDSMEMAYRAKMDGLEQNYFDEEGNLLIEDPDNGVKDAYDFAVELNDLGIVGEYTMWSAEWANAVNESGFAVELGASWLKGWMSDNAPDSSGKWRVAKLPQELAGNWGGSYITIPAETEHAEATYEFAKWLVAPEQQLTSFLSPAGLFPSAPEVYEMEEFKNTEDEYFGGQSTAQMFADAAQDIPVVYKGPDFMSVNDEIMTALTNVQQGADPEEEWNAAIERINTKLSR</sequence>
<feature type="compositionally biased region" description="Gly residues" evidence="1">
    <location>
        <begin position="32"/>
        <end position="44"/>
    </location>
</feature>
<dbReference type="EMBL" id="SNYJ01000016">
    <property type="protein sequence ID" value="TDQ36769.1"/>
    <property type="molecule type" value="Genomic_DNA"/>
</dbReference>
<dbReference type="InterPro" id="IPR050490">
    <property type="entry name" value="Bact_solute-bd_prot1"/>
</dbReference>
<dbReference type="OrthoDB" id="9768630at2"/>
<dbReference type="Gene3D" id="3.40.190.10">
    <property type="entry name" value="Periplasmic binding protein-like II"/>
    <property type="match status" value="1"/>
</dbReference>
<organism evidence="3 4">
    <name type="scientific">Aureibacillus halotolerans</name>
    <dbReference type="NCBI Taxonomy" id="1508390"/>
    <lineage>
        <taxon>Bacteria</taxon>
        <taxon>Bacillati</taxon>
        <taxon>Bacillota</taxon>
        <taxon>Bacilli</taxon>
        <taxon>Bacillales</taxon>
        <taxon>Bacillaceae</taxon>
        <taxon>Aureibacillus</taxon>
    </lineage>
</organism>
<proteinExistence type="predicted"/>
<keyword evidence="2" id="KW-0732">Signal</keyword>
<protein>
    <submittedName>
        <fullName evidence="3">Carbohydrate ABC transporter substrate-binding protein (CUT1 family)</fullName>
    </submittedName>
</protein>
<dbReference type="SUPFAM" id="SSF53850">
    <property type="entry name" value="Periplasmic binding protein-like II"/>
    <property type="match status" value="1"/>
</dbReference>
<keyword evidence="4" id="KW-1185">Reference proteome</keyword>
<accession>A0A4R6TXN1</accession>
<feature type="chain" id="PRO_5038569022" evidence="2">
    <location>
        <begin position="20"/>
        <end position="439"/>
    </location>
</feature>
<evidence type="ECO:0000256" key="1">
    <source>
        <dbReference type="SAM" id="MobiDB-lite"/>
    </source>
</evidence>
<dbReference type="PANTHER" id="PTHR43649:SF32">
    <property type="entry name" value="SUGAR BINDING SECRETED PROTEIN"/>
    <property type="match status" value="1"/>
</dbReference>
<evidence type="ECO:0000313" key="4">
    <source>
        <dbReference type="Proteomes" id="UP000295632"/>
    </source>
</evidence>
<dbReference type="Pfam" id="PF01547">
    <property type="entry name" value="SBP_bac_1"/>
    <property type="match status" value="1"/>
</dbReference>
<feature type="signal peptide" evidence="2">
    <location>
        <begin position="1"/>
        <end position="19"/>
    </location>
</feature>
<dbReference type="AlphaFoldDB" id="A0A4R6TXN1"/>
<dbReference type="InterPro" id="IPR006059">
    <property type="entry name" value="SBP"/>
</dbReference>
<evidence type="ECO:0000256" key="2">
    <source>
        <dbReference type="SAM" id="SignalP"/>
    </source>
</evidence>
<dbReference type="PROSITE" id="PS51257">
    <property type="entry name" value="PROKAR_LIPOPROTEIN"/>
    <property type="match status" value="1"/>
</dbReference>
<dbReference type="Proteomes" id="UP000295632">
    <property type="component" value="Unassembled WGS sequence"/>
</dbReference>
<comment type="caution">
    <text evidence="3">The sequence shown here is derived from an EMBL/GenBank/DDBJ whole genome shotgun (WGS) entry which is preliminary data.</text>
</comment>
<name>A0A4R6TXN1_9BACI</name>
<dbReference type="PANTHER" id="PTHR43649">
    <property type="entry name" value="ARABINOSE-BINDING PROTEIN-RELATED"/>
    <property type="match status" value="1"/>
</dbReference>
<feature type="region of interest" description="Disordered" evidence="1">
    <location>
        <begin position="24"/>
        <end position="44"/>
    </location>
</feature>
<reference evidence="3 4" key="1">
    <citation type="submission" date="2019-03" db="EMBL/GenBank/DDBJ databases">
        <title>Genomic Encyclopedia of Type Strains, Phase IV (KMG-IV): sequencing the most valuable type-strain genomes for metagenomic binning, comparative biology and taxonomic classification.</title>
        <authorList>
            <person name="Goeker M."/>
        </authorList>
    </citation>
    <scope>NUCLEOTIDE SEQUENCE [LARGE SCALE GENOMIC DNA]</scope>
    <source>
        <strain evidence="3 4">DSM 28697</strain>
    </source>
</reference>